<sequence length="213" mass="23144">MYADAEVSLAILAKAPIPGRAKTRLIPALGPEGAARLHARLLRRTLAVACHALPSARITLWTALDPDHPLFLELAERHGIILRPQPEGDLGERMHRALALSGGPAMVIGSDCPVLSPSLLTACAGRLKNHDAVCLPAEDGGYGLIGVRHSDPRLFNDIAWGTGSVMAETRERLATLGWRLACPATVWDVDRPEDLRRWLEWAGRHPGEESAFR</sequence>
<organism evidence="1 2">
    <name type="scientific">Halomonas campaniensis</name>
    <dbReference type="NCBI Taxonomy" id="213554"/>
    <lineage>
        <taxon>Bacteria</taxon>
        <taxon>Pseudomonadati</taxon>
        <taxon>Pseudomonadota</taxon>
        <taxon>Gammaproteobacteria</taxon>
        <taxon>Oceanospirillales</taxon>
        <taxon>Halomonadaceae</taxon>
        <taxon>Halomonas</taxon>
    </lineage>
</organism>
<dbReference type="Proteomes" id="UP000553442">
    <property type="component" value="Unassembled WGS sequence"/>
</dbReference>
<evidence type="ECO:0008006" key="3">
    <source>
        <dbReference type="Google" id="ProtNLM"/>
    </source>
</evidence>
<gene>
    <name evidence="1" type="ORF">BDK63_000311</name>
</gene>
<protein>
    <recommendedName>
        <fullName evidence="3">Glycosyltransferase</fullName>
    </recommendedName>
</protein>
<dbReference type="SUPFAM" id="SSF53448">
    <property type="entry name" value="Nucleotide-diphospho-sugar transferases"/>
    <property type="match status" value="1"/>
</dbReference>
<reference evidence="1 2" key="1">
    <citation type="submission" date="2020-08" db="EMBL/GenBank/DDBJ databases">
        <title>Genomic Encyclopedia of Archaeal and Bacterial Type Strains, Phase II (KMG-II): from individual species to whole genera.</title>
        <authorList>
            <person name="Goeker M."/>
        </authorList>
    </citation>
    <scope>NUCLEOTIDE SEQUENCE [LARGE SCALE GENOMIC DNA]</scope>
    <source>
        <strain evidence="1 2">5AG</strain>
    </source>
</reference>
<dbReference type="InterPro" id="IPR029044">
    <property type="entry name" value="Nucleotide-diphossugar_trans"/>
</dbReference>
<accession>A0A7W5K0C7</accession>
<proteinExistence type="predicted"/>
<dbReference type="EMBL" id="JACHZF010000002">
    <property type="protein sequence ID" value="MBB3329471.1"/>
    <property type="molecule type" value="Genomic_DNA"/>
</dbReference>
<name>A0A7W5K0C7_9GAMM</name>
<dbReference type="AlphaFoldDB" id="A0A7W5K0C7"/>
<dbReference type="RefSeq" id="WP_183329559.1">
    <property type="nucleotide sequence ID" value="NZ_JACHZF010000002.1"/>
</dbReference>
<dbReference type="PANTHER" id="PTHR36529">
    <property type="entry name" value="SLL1095 PROTEIN"/>
    <property type="match status" value="1"/>
</dbReference>
<dbReference type="Gene3D" id="3.90.550.10">
    <property type="entry name" value="Spore Coat Polysaccharide Biosynthesis Protein SpsA, Chain A"/>
    <property type="match status" value="1"/>
</dbReference>
<dbReference type="NCBIfam" id="TIGR04282">
    <property type="entry name" value="glyco_like_cofC"/>
    <property type="match status" value="1"/>
</dbReference>
<evidence type="ECO:0000313" key="1">
    <source>
        <dbReference type="EMBL" id="MBB3329471.1"/>
    </source>
</evidence>
<evidence type="ECO:0000313" key="2">
    <source>
        <dbReference type="Proteomes" id="UP000553442"/>
    </source>
</evidence>
<dbReference type="InterPro" id="IPR018641">
    <property type="entry name" value="Trfase_1_rSAM/seldom-assoc"/>
</dbReference>
<dbReference type="PANTHER" id="PTHR36529:SF1">
    <property type="entry name" value="GLYCOSYLTRANSFERASE"/>
    <property type="match status" value="1"/>
</dbReference>
<dbReference type="Pfam" id="PF09837">
    <property type="entry name" value="DUF2064"/>
    <property type="match status" value="1"/>
</dbReference>
<keyword evidence="2" id="KW-1185">Reference proteome</keyword>
<comment type="caution">
    <text evidence="1">The sequence shown here is derived from an EMBL/GenBank/DDBJ whole genome shotgun (WGS) entry which is preliminary data.</text>
</comment>